<protein>
    <submittedName>
        <fullName evidence="1">Uncharacterized protein</fullName>
    </submittedName>
</protein>
<gene>
    <name evidence="1" type="ORF">Triagg1_2559</name>
</gene>
<evidence type="ECO:0000313" key="2">
    <source>
        <dbReference type="Proteomes" id="UP001273209"/>
    </source>
</evidence>
<dbReference type="GeneID" id="87916658"/>
<keyword evidence="2" id="KW-1185">Reference proteome</keyword>
<organism evidence="1 2">
    <name type="scientific">Trichoderma aggressivum f. europaeum</name>
    <dbReference type="NCBI Taxonomy" id="173218"/>
    <lineage>
        <taxon>Eukaryota</taxon>
        <taxon>Fungi</taxon>
        <taxon>Dikarya</taxon>
        <taxon>Ascomycota</taxon>
        <taxon>Pezizomycotina</taxon>
        <taxon>Sordariomycetes</taxon>
        <taxon>Hypocreomycetidae</taxon>
        <taxon>Hypocreales</taxon>
        <taxon>Hypocreaceae</taxon>
        <taxon>Trichoderma</taxon>
    </lineage>
</organism>
<evidence type="ECO:0000313" key="1">
    <source>
        <dbReference type="EMBL" id="KAK4081818.1"/>
    </source>
</evidence>
<name>A0AAE1II94_9HYPO</name>
<sequence>MSLARKAPFEAVWENRDIVCKSSVQLITSNQLGLRFQPPSPSYPGDEMIETAIVKHGFWAKPTWRPLLVLFTRTQWSPYRARSACMFGGDVKDVSIGTPSEWVSMYPEVGIVAHPQGI</sequence>
<dbReference type="EMBL" id="JAWRVG010000006">
    <property type="protein sequence ID" value="KAK4081818.1"/>
    <property type="molecule type" value="Genomic_DNA"/>
</dbReference>
<comment type="caution">
    <text evidence="1">The sequence shown here is derived from an EMBL/GenBank/DDBJ whole genome shotgun (WGS) entry which is preliminary data.</text>
</comment>
<dbReference type="AlphaFoldDB" id="A0AAE1II94"/>
<dbReference type="Proteomes" id="UP001273209">
    <property type="component" value="Unassembled WGS sequence"/>
</dbReference>
<proteinExistence type="predicted"/>
<dbReference type="RefSeq" id="XP_062758771.1">
    <property type="nucleotide sequence ID" value="XM_062896754.1"/>
</dbReference>
<accession>A0AAE1II94</accession>
<reference evidence="1" key="1">
    <citation type="submission" date="2023-11" db="EMBL/GenBank/DDBJ databases">
        <title>The genome sequences of three competitors of mushroom-forming fungi.</title>
        <authorList>
            <person name="Beijen E."/>
            <person name="Ohm R.A."/>
        </authorList>
    </citation>
    <scope>NUCLEOTIDE SEQUENCE</scope>
    <source>
        <strain evidence="1">CBS 100526</strain>
    </source>
</reference>